<gene>
    <name evidence="2" type="ORF">EIP91_011843</name>
</gene>
<dbReference type="PANTHER" id="PTHR14614">
    <property type="entry name" value="HEPATOCELLULAR CARCINOMA-ASSOCIATED ANTIGEN"/>
    <property type="match status" value="1"/>
</dbReference>
<protein>
    <recommendedName>
        <fullName evidence="4">S-adenosylmethionine-dependent methyltransferase</fullName>
    </recommendedName>
</protein>
<accession>A0A4R0RR58</accession>
<organism evidence="2 3">
    <name type="scientific">Steccherinum ochraceum</name>
    <dbReference type="NCBI Taxonomy" id="92696"/>
    <lineage>
        <taxon>Eukaryota</taxon>
        <taxon>Fungi</taxon>
        <taxon>Dikarya</taxon>
        <taxon>Basidiomycota</taxon>
        <taxon>Agaricomycotina</taxon>
        <taxon>Agaricomycetes</taxon>
        <taxon>Polyporales</taxon>
        <taxon>Steccherinaceae</taxon>
        <taxon>Steccherinum</taxon>
    </lineage>
</organism>
<keyword evidence="3" id="KW-1185">Reference proteome</keyword>
<dbReference type="Proteomes" id="UP000292702">
    <property type="component" value="Unassembled WGS sequence"/>
</dbReference>
<dbReference type="PANTHER" id="PTHR14614:SF147">
    <property type="entry name" value="S-ADENOSYLMETHIONINE-DEPENDENT METHYLTRANSFERASE OF THE SEVEN BETA-STRAND FAMILY"/>
    <property type="match status" value="1"/>
</dbReference>
<feature type="compositionally biased region" description="Acidic residues" evidence="1">
    <location>
        <begin position="75"/>
        <end position="86"/>
    </location>
</feature>
<sequence>MGKIAQVRPSAPTACLPPLARLPSCSLDRIAEALANLQILYLPSRSLQQNILLKSKHLPGHLIHDTSVPDSGYASEEDEDDSSDDDGEAIELLRADSFERDFAVRWLTGFAARSETWVYLHEEEEEARASLVDDAAALLAFFAGEEEEVALTRKFVFQLGQDGKETLEVELNDAPLLSDDYTSVGLQSWASSIHLGERMSSDPDAWGFIVPGKEIRLLELGAGTGLVSIVAAKLMQATGQAHKTIATDFHPSVLDNLQANVNANFPASPSPSPIDVLKLDWEHPEYDAPLDKPFDVIMAADVIYHPEHANWIKSCVEHSLLRPSSALAQDGGVFWLIFAVRSTGRHEGLASTVSAVFPQASVVTSKTPVLAILESEDIGKQSGVGRADESAYTLCKIGWVQARVDESS</sequence>
<evidence type="ECO:0000313" key="2">
    <source>
        <dbReference type="EMBL" id="TCD67909.1"/>
    </source>
</evidence>
<evidence type="ECO:0000313" key="3">
    <source>
        <dbReference type="Proteomes" id="UP000292702"/>
    </source>
</evidence>
<dbReference type="InterPro" id="IPR029063">
    <property type="entry name" value="SAM-dependent_MTases_sf"/>
</dbReference>
<dbReference type="SUPFAM" id="SSF53335">
    <property type="entry name" value="S-adenosyl-L-methionine-dependent methyltransferases"/>
    <property type="match status" value="1"/>
</dbReference>
<dbReference type="GO" id="GO:0008757">
    <property type="term" value="F:S-adenosylmethionine-dependent methyltransferase activity"/>
    <property type="evidence" value="ECO:0007669"/>
    <property type="project" value="UniProtKB-ARBA"/>
</dbReference>
<name>A0A4R0RR58_9APHY</name>
<proteinExistence type="predicted"/>
<dbReference type="Pfam" id="PF10294">
    <property type="entry name" value="Methyltransf_16"/>
    <property type="match status" value="1"/>
</dbReference>
<feature type="region of interest" description="Disordered" evidence="1">
    <location>
        <begin position="66"/>
        <end position="86"/>
    </location>
</feature>
<dbReference type="Gene3D" id="3.40.50.150">
    <property type="entry name" value="Vaccinia Virus protein VP39"/>
    <property type="match status" value="1"/>
</dbReference>
<dbReference type="STRING" id="92696.A0A4R0RR58"/>
<dbReference type="CDD" id="cd02440">
    <property type="entry name" value="AdoMet_MTases"/>
    <property type="match status" value="1"/>
</dbReference>
<evidence type="ECO:0000256" key="1">
    <source>
        <dbReference type="SAM" id="MobiDB-lite"/>
    </source>
</evidence>
<dbReference type="OrthoDB" id="433955at2759"/>
<dbReference type="EMBL" id="RWJN01000082">
    <property type="protein sequence ID" value="TCD67909.1"/>
    <property type="molecule type" value="Genomic_DNA"/>
</dbReference>
<evidence type="ECO:0008006" key="4">
    <source>
        <dbReference type="Google" id="ProtNLM"/>
    </source>
</evidence>
<comment type="caution">
    <text evidence="2">The sequence shown here is derived from an EMBL/GenBank/DDBJ whole genome shotgun (WGS) entry which is preliminary data.</text>
</comment>
<dbReference type="InterPro" id="IPR019410">
    <property type="entry name" value="Methyltransf_16"/>
</dbReference>
<dbReference type="AlphaFoldDB" id="A0A4R0RR58"/>
<reference evidence="2 3" key="1">
    <citation type="submission" date="2018-11" db="EMBL/GenBank/DDBJ databases">
        <title>Genome assembly of Steccherinum ochraceum LE-BIN_3174, the white-rot fungus of the Steccherinaceae family (The Residual Polyporoid clade, Polyporales, Basidiomycota).</title>
        <authorList>
            <person name="Fedorova T.V."/>
            <person name="Glazunova O.A."/>
            <person name="Landesman E.O."/>
            <person name="Moiseenko K.V."/>
            <person name="Psurtseva N.V."/>
            <person name="Savinova O.S."/>
            <person name="Shakhova N.V."/>
            <person name="Tyazhelova T.V."/>
            <person name="Vasina D.V."/>
        </authorList>
    </citation>
    <scope>NUCLEOTIDE SEQUENCE [LARGE SCALE GENOMIC DNA]</scope>
    <source>
        <strain evidence="2 3">LE-BIN_3174</strain>
    </source>
</reference>